<dbReference type="GO" id="GO:0015979">
    <property type="term" value="P:photosynthesis"/>
    <property type="evidence" value="ECO:0007669"/>
    <property type="project" value="InterPro"/>
</dbReference>
<evidence type="ECO:0008006" key="6">
    <source>
        <dbReference type="Google" id="ProtNLM"/>
    </source>
</evidence>
<dbReference type="GO" id="GO:0009654">
    <property type="term" value="C:photosystem II oxygen evolving complex"/>
    <property type="evidence" value="ECO:0007669"/>
    <property type="project" value="InterPro"/>
</dbReference>
<dbReference type="Pfam" id="PF05757">
    <property type="entry name" value="PsbQ"/>
    <property type="match status" value="1"/>
</dbReference>
<evidence type="ECO:0000256" key="3">
    <source>
        <dbReference type="ARBA" id="ARBA00023136"/>
    </source>
</evidence>
<keyword evidence="2" id="KW-0793">Thylakoid</keyword>
<dbReference type="GO" id="GO:0019898">
    <property type="term" value="C:extrinsic component of membrane"/>
    <property type="evidence" value="ECO:0007669"/>
    <property type="project" value="InterPro"/>
</dbReference>
<organism evidence="4 5">
    <name type="scientific">Leptolyngbya boryana NIES-2135</name>
    <dbReference type="NCBI Taxonomy" id="1973484"/>
    <lineage>
        <taxon>Bacteria</taxon>
        <taxon>Bacillati</taxon>
        <taxon>Cyanobacteriota</taxon>
        <taxon>Cyanophyceae</taxon>
        <taxon>Leptolyngbyales</taxon>
        <taxon>Leptolyngbyaceae</taxon>
        <taxon>Leptolyngbya group</taxon>
        <taxon>Leptolyngbya</taxon>
    </lineage>
</organism>
<protein>
    <recommendedName>
        <fullName evidence="6">Photosystem II protein PsbQ</fullName>
    </recommendedName>
</protein>
<reference evidence="4 5" key="1">
    <citation type="submission" date="2017-06" db="EMBL/GenBank/DDBJ databases">
        <title>Genome sequencing of cyanobaciteial culture collection at National Institute for Environmental Studies (NIES).</title>
        <authorList>
            <person name="Hirose Y."/>
            <person name="Shimura Y."/>
            <person name="Fujisawa T."/>
            <person name="Nakamura Y."/>
            <person name="Kawachi M."/>
        </authorList>
    </citation>
    <scope>NUCLEOTIDE SEQUENCE [LARGE SCALE GENOMIC DNA]</scope>
    <source>
        <strain evidence="4 5">NIES-2135</strain>
    </source>
</reference>
<dbReference type="NCBIfam" id="TIGR03042">
    <property type="entry name" value="PS_II_psbQ_bact"/>
    <property type="match status" value="1"/>
</dbReference>
<dbReference type="Proteomes" id="UP000217895">
    <property type="component" value="Chromosome"/>
</dbReference>
<dbReference type="InterPro" id="IPR017487">
    <property type="entry name" value="PSII_PsbQ_cyanobac"/>
</dbReference>
<evidence type="ECO:0000313" key="5">
    <source>
        <dbReference type="Proteomes" id="UP000217895"/>
    </source>
</evidence>
<dbReference type="InterPro" id="IPR008797">
    <property type="entry name" value="PSII_PsbQ"/>
</dbReference>
<dbReference type="Gene3D" id="1.20.120.290">
    <property type="entry name" value="Oxygen-evolving enhancer protein 3 (PsbQ), four-helix up-down bundle"/>
    <property type="match status" value="1"/>
</dbReference>
<dbReference type="PROSITE" id="PS51257">
    <property type="entry name" value="PROKAR_LIPOPROTEIN"/>
    <property type="match status" value="1"/>
</dbReference>
<dbReference type="AlphaFoldDB" id="A0A1Z4JAB4"/>
<comment type="subcellular location">
    <subcellularLocation>
        <location evidence="1">Membrane</location>
    </subcellularLocation>
</comment>
<proteinExistence type="predicted"/>
<dbReference type="SUPFAM" id="SSF101112">
    <property type="entry name" value="Oxygen-evolving enhancer protein 3"/>
    <property type="match status" value="1"/>
</dbReference>
<dbReference type="GO" id="GO:0005509">
    <property type="term" value="F:calcium ion binding"/>
    <property type="evidence" value="ECO:0007669"/>
    <property type="project" value="InterPro"/>
</dbReference>
<dbReference type="InterPro" id="IPR023222">
    <property type="entry name" value="PsbQ-like_dom_sf"/>
</dbReference>
<evidence type="ECO:0000313" key="4">
    <source>
        <dbReference type="EMBL" id="BAY53661.1"/>
    </source>
</evidence>
<sequence>MSKYRSILGLICCTLLAIVMVGCGGPAAVKPTYTPDRIAEIQGHTADLQQLTERLPELQELIQKEDFIFARNFIHGPLGEMRILMGRISTDLLPKEQKAARDLAKQIANDLVEIDQASAENNYKVAVRYYGETVKDVESFYKLIPQG</sequence>
<evidence type="ECO:0000256" key="2">
    <source>
        <dbReference type="ARBA" id="ARBA00023078"/>
    </source>
</evidence>
<accession>A0A1Z4JAB4</accession>
<gene>
    <name evidence="4" type="ORF">NIES2135_04710</name>
</gene>
<evidence type="ECO:0000256" key="1">
    <source>
        <dbReference type="ARBA" id="ARBA00004370"/>
    </source>
</evidence>
<dbReference type="EMBL" id="AP018203">
    <property type="protein sequence ID" value="BAY53661.1"/>
    <property type="molecule type" value="Genomic_DNA"/>
</dbReference>
<keyword evidence="5" id="KW-1185">Reference proteome</keyword>
<name>A0A1Z4JAB4_LEPBY</name>
<keyword evidence="3" id="KW-0472">Membrane</keyword>